<evidence type="ECO:0000259" key="4">
    <source>
        <dbReference type="PROSITE" id="PS51517"/>
    </source>
</evidence>
<evidence type="ECO:0000313" key="6">
    <source>
        <dbReference type="Proteomes" id="UP001296104"/>
    </source>
</evidence>
<protein>
    <submittedName>
        <fullName evidence="5">P53-like transcription factor</fullName>
    </submittedName>
</protein>
<dbReference type="PANTHER" id="PTHR35144:SF2">
    <property type="entry name" value="MEIOSIS-SPECIFIC TRANSCRIPTION FACTOR NDT80"/>
    <property type="match status" value="1"/>
</dbReference>
<dbReference type="InterPro" id="IPR024061">
    <property type="entry name" value="NDT80_DNA-bd_dom"/>
</dbReference>
<feature type="domain" description="NDT80" evidence="4">
    <location>
        <begin position="107"/>
        <end position="411"/>
    </location>
</feature>
<dbReference type="InterPro" id="IPR052605">
    <property type="entry name" value="Fungal_trans_regulator"/>
</dbReference>
<dbReference type="Gene3D" id="2.60.40.1390">
    <property type="entry name" value="NDT80 DNA-binding domain"/>
    <property type="match status" value="1"/>
</dbReference>
<dbReference type="InterPro" id="IPR037141">
    <property type="entry name" value="NDT80_DNA-bd_dom_sf"/>
</dbReference>
<dbReference type="GO" id="GO:0051321">
    <property type="term" value="P:meiotic cell cycle"/>
    <property type="evidence" value="ECO:0007669"/>
    <property type="project" value="TreeGrafter"/>
</dbReference>
<gene>
    <name evidence="5" type="ORF">LECACI_7A005969</name>
</gene>
<dbReference type="GO" id="GO:0003700">
    <property type="term" value="F:DNA-binding transcription factor activity"/>
    <property type="evidence" value="ECO:0007669"/>
    <property type="project" value="UniProtKB-UniRule"/>
</dbReference>
<dbReference type="GO" id="GO:0045944">
    <property type="term" value="P:positive regulation of transcription by RNA polymerase II"/>
    <property type="evidence" value="ECO:0007669"/>
    <property type="project" value="TreeGrafter"/>
</dbReference>
<dbReference type="GO" id="GO:0000228">
    <property type="term" value="C:nuclear chromosome"/>
    <property type="evidence" value="ECO:0007669"/>
    <property type="project" value="TreeGrafter"/>
</dbReference>
<feature type="region of interest" description="Disordered" evidence="3">
    <location>
        <begin position="38"/>
        <end position="74"/>
    </location>
</feature>
<name>A0AAI8Z1L2_9PEZI</name>
<dbReference type="EMBL" id="CAVMBE010000040">
    <property type="protein sequence ID" value="CAK4030811.1"/>
    <property type="molecule type" value="Genomic_DNA"/>
</dbReference>
<feature type="region of interest" description="Disordered" evidence="3">
    <location>
        <begin position="466"/>
        <end position="513"/>
    </location>
</feature>
<organism evidence="5 6">
    <name type="scientific">Lecanosticta acicola</name>
    <dbReference type="NCBI Taxonomy" id="111012"/>
    <lineage>
        <taxon>Eukaryota</taxon>
        <taxon>Fungi</taxon>
        <taxon>Dikarya</taxon>
        <taxon>Ascomycota</taxon>
        <taxon>Pezizomycotina</taxon>
        <taxon>Dothideomycetes</taxon>
        <taxon>Dothideomycetidae</taxon>
        <taxon>Mycosphaerellales</taxon>
        <taxon>Mycosphaerellaceae</taxon>
        <taxon>Lecanosticta</taxon>
    </lineage>
</organism>
<feature type="region of interest" description="Disordered" evidence="3">
    <location>
        <begin position="401"/>
        <end position="428"/>
    </location>
</feature>
<dbReference type="InterPro" id="IPR008967">
    <property type="entry name" value="p53-like_TF_DNA-bd_sf"/>
</dbReference>
<dbReference type="SUPFAM" id="SSF49417">
    <property type="entry name" value="p53-like transcription factors"/>
    <property type="match status" value="1"/>
</dbReference>
<evidence type="ECO:0000256" key="3">
    <source>
        <dbReference type="SAM" id="MobiDB-lite"/>
    </source>
</evidence>
<sequence length="593" mass="63242">MADPSSAASSLAYTNYQSNHCTSVPSFPAPVQLPQSFVPTSYATSRGPHISDSTGSSMLPPPNPNRSPISSPSNAIDREAYVSSTPFLARSQPGYGSYPDTPRSTLPLAGLSLSNTPAHAHYANGNGHMSSPGYSAQNDCGNFPWPNLEVHADMTCNNTAVTPEVFAKVEKGFFRSTVDNKWTCYRRNYFSVQCNYELRPNIDNAPIYLKRNNSSTTEMVQAMGMRLSAAVDGSGGKSIELVQHTPKRDNGPKNKIEIVRVAPTPSPGRGDHVSPHGGIYSVPLSGFHATGHVPGPRLPLQNTPDPNSSSSTSTQTSQLAGTYQYSAAGAPHMPMPGSQHTHSFERVQFKQATANNGKRRASQQYFHLIVELFADVREESAKQPVWVKVAHRVSEKIVVRGRSPSHYANEGQNQSGSRTGSSGGSSGYAGGMMGGSSYTAVANTPGFRASMSSHYGGPTGGYQRSKNAYGGFHASPEHSGSSASSVDGGANDSDYPADAVMSDAERSDIQGHDGYRYYPGPLYENVPSVQGGLPLPKIESGARFSTDPSSWAVKNEYSDAVGGAPQWPVSSVSRFQGVDSSRGYFPDLTANYS</sequence>
<accession>A0AAI8Z1L2</accession>
<dbReference type="Pfam" id="PF05224">
    <property type="entry name" value="NDT80_PhoG"/>
    <property type="match status" value="1"/>
</dbReference>
<feature type="compositionally biased region" description="Low complexity" evidence="3">
    <location>
        <begin position="473"/>
        <end position="494"/>
    </location>
</feature>
<keyword evidence="1 2" id="KW-0238">DNA-binding</keyword>
<keyword evidence="6" id="KW-1185">Reference proteome</keyword>
<dbReference type="PROSITE" id="PS51517">
    <property type="entry name" value="NDT80"/>
    <property type="match status" value="1"/>
</dbReference>
<proteinExistence type="predicted"/>
<feature type="compositionally biased region" description="Low complexity" evidence="3">
    <location>
        <begin position="308"/>
        <end position="318"/>
    </location>
</feature>
<evidence type="ECO:0000256" key="2">
    <source>
        <dbReference type="PROSITE-ProRule" id="PRU00850"/>
    </source>
</evidence>
<evidence type="ECO:0000256" key="1">
    <source>
        <dbReference type="ARBA" id="ARBA00023125"/>
    </source>
</evidence>
<dbReference type="AlphaFoldDB" id="A0AAI8Z1L2"/>
<reference evidence="5" key="1">
    <citation type="submission" date="2023-11" db="EMBL/GenBank/DDBJ databases">
        <authorList>
            <person name="Alioto T."/>
            <person name="Alioto T."/>
            <person name="Gomez Garrido J."/>
        </authorList>
    </citation>
    <scope>NUCLEOTIDE SEQUENCE</scope>
</reference>
<feature type="DNA-binding region" description="NDT80" evidence="2">
    <location>
        <begin position="107"/>
        <end position="411"/>
    </location>
</feature>
<feature type="compositionally biased region" description="Basic and acidic residues" evidence="3">
    <location>
        <begin position="503"/>
        <end position="513"/>
    </location>
</feature>
<feature type="region of interest" description="Disordered" evidence="3">
    <location>
        <begin position="285"/>
        <end position="318"/>
    </location>
</feature>
<comment type="caution">
    <text evidence="5">The sequence shown here is derived from an EMBL/GenBank/DDBJ whole genome shotgun (WGS) entry which is preliminary data.</text>
</comment>
<dbReference type="GO" id="GO:0003677">
    <property type="term" value="F:DNA binding"/>
    <property type="evidence" value="ECO:0007669"/>
    <property type="project" value="UniProtKB-KW"/>
</dbReference>
<evidence type="ECO:0000313" key="5">
    <source>
        <dbReference type="EMBL" id="CAK4030811.1"/>
    </source>
</evidence>
<dbReference type="Proteomes" id="UP001296104">
    <property type="component" value="Unassembled WGS sequence"/>
</dbReference>
<dbReference type="PANTHER" id="PTHR35144">
    <property type="entry name" value="MEIOSIS-SPECIFIC TRANSCRIPTION FACTOR NDT80"/>
    <property type="match status" value="1"/>
</dbReference>